<evidence type="ECO:0000256" key="3">
    <source>
        <dbReference type="RuleBase" id="RU004466"/>
    </source>
</evidence>
<evidence type="ECO:0000313" key="5">
    <source>
        <dbReference type="Proteomes" id="UP001597063"/>
    </source>
</evidence>
<reference evidence="5" key="1">
    <citation type="journal article" date="2019" name="Int. J. Syst. Evol. Microbiol.">
        <title>The Global Catalogue of Microorganisms (GCM) 10K type strain sequencing project: providing services to taxonomists for standard genome sequencing and annotation.</title>
        <authorList>
            <consortium name="The Broad Institute Genomics Platform"/>
            <consortium name="The Broad Institute Genome Sequencing Center for Infectious Disease"/>
            <person name="Wu L."/>
            <person name="Ma J."/>
        </authorList>
    </citation>
    <scope>NUCLEOTIDE SEQUENCE [LARGE SCALE GENOMIC DNA]</scope>
    <source>
        <strain evidence="5">JCM 9371</strain>
    </source>
</reference>
<keyword evidence="1" id="KW-0479">Metal-binding</keyword>
<dbReference type="InterPro" id="IPR000092">
    <property type="entry name" value="Polyprenyl_synt"/>
</dbReference>
<proteinExistence type="inferred from homology"/>
<dbReference type="InterPro" id="IPR033749">
    <property type="entry name" value="Polyprenyl_synt_CS"/>
</dbReference>
<protein>
    <submittedName>
        <fullName evidence="4">Polyprenyl synthetase family protein</fullName>
    </submittedName>
</protein>
<organism evidence="4 5">
    <name type="scientific">Actinomadura fibrosa</name>
    <dbReference type="NCBI Taxonomy" id="111802"/>
    <lineage>
        <taxon>Bacteria</taxon>
        <taxon>Bacillati</taxon>
        <taxon>Actinomycetota</taxon>
        <taxon>Actinomycetes</taxon>
        <taxon>Streptosporangiales</taxon>
        <taxon>Thermomonosporaceae</taxon>
        <taxon>Actinomadura</taxon>
    </lineage>
</organism>
<dbReference type="RefSeq" id="WP_131759330.1">
    <property type="nucleotide sequence ID" value="NZ_CAACUY010000074.1"/>
</dbReference>
<keyword evidence="2" id="KW-0460">Magnesium</keyword>
<evidence type="ECO:0000256" key="2">
    <source>
        <dbReference type="ARBA" id="ARBA00022842"/>
    </source>
</evidence>
<sequence>MTNVQVTAEAVEGSAGRRGELVRQAMASAMAALEPPLAEMARFATGQRDAGGEPAAGRGKGLRPTLALLGAEAAGGMAEAALPGAVAVELVHTFTLVHDDIMDGDERRRHRPSLWKAYGTGPAVLVGDALLALALESLGRVPAAVRGEAVALLAGALLEVVVGQAADMAFEDRPWTGAGAVTLDEYHAMAAGKTGALLGCSAALGAVLAGAPRDVADGLARAGRELGLAFQAVDDVLGIWGDPDATGKPVFSDLRRRKKTAPVLVALSGPDRDALVAVMTGAVDERGLRAAAGLIERAGGRTAAEEMARRCLGTATALLRELPLARPAVEDLLALAEGLVARRR</sequence>
<keyword evidence="3" id="KW-0808">Transferase</keyword>
<dbReference type="PROSITE" id="PS00723">
    <property type="entry name" value="POLYPRENYL_SYNTHASE_1"/>
    <property type="match status" value="1"/>
</dbReference>
<accession>A0ABW2Y0K5</accession>
<evidence type="ECO:0000256" key="1">
    <source>
        <dbReference type="ARBA" id="ARBA00022723"/>
    </source>
</evidence>
<dbReference type="Pfam" id="PF00348">
    <property type="entry name" value="polyprenyl_synt"/>
    <property type="match status" value="1"/>
</dbReference>
<dbReference type="Gene3D" id="1.10.600.10">
    <property type="entry name" value="Farnesyl Diphosphate Synthase"/>
    <property type="match status" value="1"/>
</dbReference>
<dbReference type="SUPFAM" id="SSF48576">
    <property type="entry name" value="Terpenoid synthases"/>
    <property type="match status" value="1"/>
</dbReference>
<gene>
    <name evidence="4" type="ORF">ACFQZM_44810</name>
</gene>
<dbReference type="InterPro" id="IPR008949">
    <property type="entry name" value="Isoprenoid_synthase_dom_sf"/>
</dbReference>
<keyword evidence="5" id="KW-1185">Reference proteome</keyword>
<dbReference type="PANTHER" id="PTHR12001">
    <property type="entry name" value="GERANYLGERANYL PYROPHOSPHATE SYNTHASE"/>
    <property type="match status" value="1"/>
</dbReference>
<dbReference type="PANTHER" id="PTHR12001:SF71">
    <property type="entry name" value="(2E,6E)-FARNESYL DIPHOSPHATE SYNTHASE"/>
    <property type="match status" value="1"/>
</dbReference>
<dbReference type="SFLD" id="SFLDS00005">
    <property type="entry name" value="Isoprenoid_Synthase_Type_I"/>
    <property type="match status" value="1"/>
</dbReference>
<comment type="caution">
    <text evidence="4">The sequence shown here is derived from an EMBL/GenBank/DDBJ whole genome shotgun (WGS) entry which is preliminary data.</text>
</comment>
<evidence type="ECO:0000313" key="4">
    <source>
        <dbReference type="EMBL" id="MFD0691677.1"/>
    </source>
</evidence>
<name>A0ABW2Y0K5_9ACTN</name>
<dbReference type="CDD" id="cd00685">
    <property type="entry name" value="Trans_IPPS_HT"/>
    <property type="match status" value="1"/>
</dbReference>
<comment type="similarity">
    <text evidence="3">Belongs to the FPP/GGPP synthase family.</text>
</comment>
<dbReference type="EMBL" id="JBHTGP010000032">
    <property type="protein sequence ID" value="MFD0691677.1"/>
    <property type="molecule type" value="Genomic_DNA"/>
</dbReference>
<dbReference type="Proteomes" id="UP001597063">
    <property type="component" value="Unassembled WGS sequence"/>
</dbReference>